<evidence type="ECO:0000313" key="3">
    <source>
        <dbReference type="Proteomes" id="UP000576209"/>
    </source>
</evidence>
<sequence length="542" mass="62096">MSSEQFRNPIRDVNESPNDDFEGLSPRQVHFLLNDFLGRGSVVKIRVDMPSDTVDRMPLPEMVRRLLSQLQQKEINLTQKGNLPGKLVKEMYATGLLPDRYIEQGITILRGEDDYLAAQVAKHLPLVLGWTKKRNGKLSLTKKGEKALTLPRGTFFQQLFQAHLRRFNLGWSDGYPESGELQYLFPYLAYLLLILGRKARFVTEYAERMSRAFPMLEEAYGDLTSVMELRFFDRFLYYYGLVPERNTILSREPAQPFQPTDLYRAVFYLDGDARPAPPSEEQVYENQLKVALFDAERGSHTHISDDMPPELLDQFQAQIRSFEAQQASGNFVPVRKLLGDAPLVAPRDIPDDATARRETVRLLKLLESVGVLTDEVPDLEPLPYYTFLHDVLLEHEVVPPQKGQRVMLPFEQVFMEDFDPIESITEFFLLRLFDLEQVFPADILNGEMRLDNQVVGPEQALAHLSGWRAQFSEITPIGFEPFDDPRLPPRTATDAVQLFVVEYEATYPDGRTEKFVGPGVVELVYDGEEWRVSGAQFAGFQF</sequence>
<dbReference type="AlphaFoldDB" id="A0A840E7S6"/>
<accession>A0A840E7S6</accession>
<reference evidence="2 3" key="1">
    <citation type="submission" date="2020-08" db="EMBL/GenBank/DDBJ databases">
        <title>Genomic Encyclopedia of Type Strains, Phase IV (KMG-IV): sequencing the most valuable type-strain genomes for metagenomic binning, comparative biology and taxonomic classification.</title>
        <authorList>
            <person name="Goeker M."/>
        </authorList>
    </citation>
    <scope>NUCLEOTIDE SEQUENCE [LARGE SCALE GENOMIC DNA]</scope>
    <source>
        <strain evidence="2 3">DSM 105137</strain>
    </source>
</reference>
<feature type="region of interest" description="Disordered" evidence="1">
    <location>
        <begin position="1"/>
        <end position="21"/>
    </location>
</feature>
<organism evidence="2 3">
    <name type="scientific">Neolewinella aquimaris</name>
    <dbReference type="NCBI Taxonomy" id="1835722"/>
    <lineage>
        <taxon>Bacteria</taxon>
        <taxon>Pseudomonadati</taxon>
        <taxon>Bacteroidota</taxon>
        <taxon>Saprospiria</taxon>
        <taxon>Saprospirales</taxon>
        <taxon>Lewinellaceae</taxon>
        <taxon>Neolewinella</taxon>
    </lineage>
</organism>
<name>A0A840E7S6_9BACT</name>
<proteinExistence type="predicted"/>
<protein>
    <submittedName>
        <fullName evidence="2">Uncharacterized protein</fullName>
    </submittedName>
</protein>
<dbReference type="EMBL" id="JACIFF010000006">
    <property type="protein sequence ID" value="MBB4079782.1"/>
    <property type="molecule type" value="Genomic_DNA"/>
</dbReference>
<evidence type="ECO:0000313" key="2">
    <source>
        <dbReference type="EMBL" id="MBB4079782.1"/>
    </source>
</evidence>
<dbReference type="Proteomes" id="UP000576209">
    <property type="component" value="Unassembled WGS sequence"/>
</dbReference>
<evidence type="ECO:0000256" key="1">
    <source>
        <dbReference type="SAM" id="MobiDB-lite"/>
    </source>
</evidence>
<keyword evidence="3" id="KW-1185">Reference proteome</keyword>
<dbReference type="RefSeq" id="WP_183496028.1">
    <property type="nucleotide sequence ID" value="NZ_JACIFF010000006.1"/>
</dbReference>
<gene>
    <name evidence="2" type="ORF">GGR28_002409</name>
</gene>
<comment type="caution">
    <text evidence="2">The sequence shown here is derived from an EMBL/GenBank/DDBJ whole genome shotgun (WGS) entry which is preliminary data.</text>
</comment>